<name>A0A179IRE1_HYDSH</name>
<organism evidence="1 2">
    <name type="scientific">Hydrogenibacillus schlegelii</name>
    <name type="common">Bacillus schlegelii</name>
    <dbReference type="NCBI Taxonomy" id="1484"/>
    <lineage>
        <taxon>Bacteria</taxon>
        <taxon>Bacillati</taxon>
        <taxon>Bacillota</taxon>
        <taxon>Bacilli</taxon>
        <taxon>Bacillales</taxon>
        <taxon>Bacillales Family X. Incertae Sedis</taxon>
        <taxon>Hydrogenibacillus</taxon>
    </lineage>
</organism>
<protein>
    <submittedName>
        <fullName evidence="1">Uncharacterized protein</fullName>
    </submittedName>
</protein>
<accession>A0A179IRE1</accession>
<dbReference type="EMBL" id="JXBB01000023">
    <property type="protein sequence ID" value="OAR04181.1"/>
    <property type="molecule type" value="Genomic_DNA"/>
</dbReference>
<sequence length="411" mass="43844">MSPDREFPLAAGQKGPDDDPALDAWRAFFEAGDPRPPVRPTVLALWRAYAGQDVAGEPLRRYDVAPPAPGFGRLLDAAARAAEERLAAAWRPFWLIADAAGRVLAVSPADHPLTRRPYGLRPGLKRGGSYPPTALDAALKRERAAWLVGAEHPHRLFHRWTSLAGPAVSGSEADFSPLGGAAFLELMLDRAAPVDRALDAWAAAHRALGQAAAPADRAAALARDVADRLRNPLATVMGYFAAHPEALSPPWRAPVAEALQAMQATLDRMTLVYAPEAPRPEVLVLLPALERWRAERPDPEAVAVSGEGKRPAWVDRRQLLAALDLLTDAVRDASPDPLRITVAEEGRGLVIRLPAAPVGGAVREAVGALRRLVAACGGTSALVGEGGGLLRLSFPPPPEPDATRRAAFSRR</sequence>
<reference evidence="1 2" key="1">
    <citation type="submission" date="2015-09" db="EMBL/GenBank/DDBJ databases">
        <title>Draft genome sequence of Hydrogenibacillus schlegelii DSM 2000.</title>
        <authorList>
            <person name="Hemp J."/>
        </authorList>
    </citation>
    <scope>NUCLEOTIDE SEQUENCE [LARGE SCALE GENOMIC DNA]</scope>
    <source>
        <strain evidence="1 2">MA 48</strain>
    </source>
</reference>
<keyword evidence="2" id="KW-1185">Reference proteome</keyword>
<evidence type="ECO:0000313" key="1">
    <source>
        <dbReference type="EMBL" id="OAR04181.1"/>
    </source>
</evidence>
<evidence type="ECO:0000313" key="2">
    <source>
        <dbReference type="Proteomes" id="UP000243024"/>
    </source>
</evidence>
<comment type="caution">
    <text evidence="1">The sequence shown here is derived from an EMBL/GenBank/DDBJ whole genome shotgun (WGS) entry which is preliminary data.</text>
</comment>
<gene>
    <name evidence="1" type="ORF">SA87_06915</name>
</gene>
<proteinExistence type="predicted"/>
<dbReference type="AlphaFoldDB" id="A0A179IRE1"/>
<dbReference type="OrthoDB" id="10021102at2"/>
<dbReference type="RefSeq" id="WP_066201464.1">
    <property type="nucleotide sequence ID" value="NZ_CBCSAS010000008.1"/>
</dbReference>
<dbReference type="Proteomes" id="UP000243024">
    <property type="component" value="Unassembled WGS sequence"/>
</dbReference>